<protein>
    <submittedName>
        <fullName evidence="2">Uncharacterized protein</fullName>
    </submittedName>
</protein>
<dbReference type="AlphaFoldDB" id="A0A5C2SLN6"/>
<feature type="chain" id="PRO_5022935227" evidence="1">
    <location>
        <begin position="16"/>
        <end position="169"/>
    </location>
</feature>
<dbReference type="Proteomes" id="UP000313359">
    <property type="component" value="Unassembled WGS sequence"/>
</dbReference>
<organism evidence="2 3">
    <name type="scientific">Lentinus tigrinus ALCF2SS1-6</name>
    <dbReference type="NCBI Taxonomy" id="1328759"/>
    <lineage>
        <taxon>Eukaryota</taxon>
        <taxon>Fungi</taxon>
        <taxon>Dikarya</taxon>
        <taxon>Basidiomycota</taxon>
        <taxon>Agaricomycotina</taxon>
        <taxon>Agaricomycetes</taxon>
        <taxon>Polyporales</taxon>
        <taxon>Polyporaceae</taxon>
        <taxon>Lentinus</taxon>
    </lineage>
</organism>
<evidence type="ECO:0000256" key="1">
    <source>
        <dbReference type="SAM" id="SignalP"/>
    </source>
</evidence>
<reference evidence="2" key="1">
    <citation type="journal article" date="2018" name="Genome Biol. Evol.">
        <title>Genomics and development of Lentinus tigrinus, a white-rot wood-decaying mushroom with dimorphic fruiting bodies.</title>
        <authorList>
            <person name="Wu B."/>
            <person name="Xu Z."/>
            <person name="Knudson A."/>
            <person name="Carlson A."/>
            <person name="Chen N."/>
            <person name="Kovaka S."/>
            <person name="LaButti K."/>
            <person name="Lipzen A."/>
            <person name="Pennachio C."/>
            <person name="Riley R."/>
            <person name="Schakwitz W."/>
            <person name="Umezawa K."/>
            <person name="Ohm R.A."/>
            <person name="Grigoriev I.V."/>
            <person name="Nagy L.G."/>
            <person name="Gibbons J."/>
            <person name="Hibbett D."/>
        </authorList>
    </citation>
    <scope>NUCLEOTIDE SEQUENCE [LARGE SCALE GENOMIC DNA]</scope>
    <source>
        <strain evidence="2">ALCF2SS1-6</strain>
    </source>
</reference>
<gene>
    <name evidence="2" type="ORF">L227DRAFT_321468</name>
</gene>
<evidence type="ECO:0000313" key="2">
    <source>
        <dbReference type="EMBL" id="RPD64218.1"/>
    </source>
</evidence>
<name>A0A5C2SLN6_9APHY</name>
<keyword evidence="3" id="KW-1185">Reference proteome</keyword>
<feature type="signal peptide" evidence="1">
    <location>
        <begin position="1"/>
        <end position="15"/>
    </location>
</feature>
<dbReference type="EMBL" id="ML122254">
    <property type="protein sequence ID" value="RPD64218.1"/>
    <property type="molecule type" value="Genomic_DNA"/>
</dbReference>
<evidence type="ECO:0000313" key="3">
    <source>
        <dbReference type="Proteomes" id="UP000313359"/>
    </source>
</evidence>
<accession>A0A5C2SLN6</accession>
<sequence length="169" mass="18983">MALHLLMEFLQVTAADIESQPAANLRGQSVLSMRAPSSQQYPLVLFQVHAGLLCDSDCRRRPRACTRTICTLRATRFASLSMLHFSHARSKKTLHLRPSRAVDSSEEMTPFNEELLSLIEYRIAATHPREVDSAVKTHAISGIERGKRFSHKSRPGLTIRTSVCSPWEV</sequence>
<proteinExistence type="predicted"/>
<keyword evidence="1" id="KW-0732">Signal</keyword>